<keyword evidence="1" id="KW-1133">Transmembrane helix</keyword>
<protein>
    <recommendedName>
        <fullName evidence="4">Phosphatidic acid phosphatase type 2/haloperoxidase domain-containing protein</fullName>
    </recommendedName>
</protein>
<dbReference type="Proteomes" id="UP001626550">
    <property type="component" value="Unassembled WGS sequence"/>
</dbReference>
<evidence type="ECO:0000313" key="2">
    <source>
        <dbReference type="EMBL" id="KAL3318841.1"/>
    </source>
</evidence>
<comment type="caution">
    <text evidence="2">The sequence shown here is derived from an EMBL/GenBank/DDBJ whole genome shotgun (WGS) entry which is preliminary data.</text>
</comment>
<organism evidence="2 3">
    <name type="scientific">Cichlidogyrus casuarinus</name>
    <dbReference type="NCBI Taxonomy" id="1844966"/>
    <lineage>
        <taxon>Eukaryota</taxon>
        <taxon>Metazoa</taxon>
        <taxon>Spiralia</taxon>
        <taxon>Lophotrochozoa</taxon>
        <taxon>Platyhelminthes</taxon>
        <taxon>Monogenea</taxon>
        <taxon>Monopisthocotylea</taxon>
        <taxon>Dactylogyridea</taxon>
        <taxon>Ancyrocephalidae</taxon>
        <taxon>Cichlidogyrus</taxon>
    </lineage>
</organism>
<proteinExistence type="predicted"/>
<evidence type="ECO:0000256" key="1">
    <source>
        <dbReference type="SAM" id="Phobius"/>
    </source>
</evidence>
<keyword evidence="3" id="KW-1185">Reference proteome</keyword>
<keyword evidence="1" id="KW-0472">Membrane</keyword>
<evidence type="ECO:0008006" key="4">
    <source>
        <dbReference type="Google" id="ProtNLM"/>
    </source>
</evidence>
<feature type="transmembrane region" description="Helical" evidence="1">
    <location>
        <begin position="12"/>
        <end position="31"/>
    </location>
</feature>
<gene>
    <name evidence="2" type="ORF">Ciccas_002492</name>
</gene>
<sequence>MAFGVHRSKFLIVGILSSILLGFCIINFGLGRMVYRINWAEDIYAGWALGLASSIYVVCCILKSFKYKEHVCCSILYSLENKIV</sequence>
<feature type="transmembrane region" description="Helical" evidence="1">
    <location>
        <begin position="43"/>
        <end position="62"/>
    </location>
</feature>
<keyword evidence="1" id="KW-0812">Transmembrane</keyword>
<reference evidence="2 3" key="1">
    <citation type="submission" date="2024-11" db="EMBL/GenBank/DDBJ databases">
        <title>Adaptive evolution of stress response genes in parasites aligns with host niche diversity.</title>
        <authorList>
            <person name="Hahn C."/>
            <person name="Resl P."/>
        </authorList>
    </citation>
    <scope>NUCLEOTIDE SEQUENCE [LARGE SCALE GENOMIC DNA]</scope>
    <source>
        <strain evidence="2">EGGRZ-B1_66</strain>
        <tissue evidence="2">Body</tissue>
    </source>
</reference>
<accession>A0ABD2QH35</accession>
<dbReference type="AlphaFoldDB" id="A0ABD2QH35"/>
<name>A0ABD2QH35_9PLAT</name>
<dbReference type="EMBL" id="JBJKFK010000197">
    <property type="protein sequence ID" value="KAL3318841.1"/>
    <property type="molecule type" value="Genomic_DNA"/>
</dbReference>
<evidence type="ECO:0000313" key="3">
    <source>
        <dbReference type="Proteomes" id="UP001626550"/>
    </source>
</evidence>